<proteinExistence type="predicted"/>
<keyword evidence="6" id="KW-0804">Transcription</keyword>
<dbReference type="EMBL" id="ANOH01000191">
    <property type="protein sequence ID" value="EMI55844.1"/>
    <property type="molecule type" value="Genomic_DNA"/>
</dbReference>
<dbReference type="SUPFAM" id="SSF52540">
    <property type="entry name" value="P-loop containing nucleoside triphosphate hydrolases"/>
    <property type="match status" value="1"/>
</dbReference>
<dbReference type="Gene3D" id="1.10.10.60">
    <property type="entry name" value="Homeodomain-like"/>
    <property type="match status" value="1"/>
</dbReference>
<evidence type="ECO:0000256" key="4">
    <source>
        <dbReference type="ARBA" id="ARBA00023125"/>
    </source>
</evidence>
<dbReference type="InterPro" id="IPR003593">
    <property type="entry name" value="AAA+_ATPase"/>
</dbReference>
<keyword evidence="2" id="KW-0067">ATP-binding</keyword>
<comment type="caution">
    <text evidence="10">The sequence shown here is derived from an EMBL/GenBank/DDBJ whole genome shotgun (WGS) entry which is preliminary data.</text>
</comment>
<dbReference type="Pfam" id="PF13188">
    <property type="entry name" value="PAS_8"/>
    <property type="match status" value="1"/>
</dbReference>
<evidence type="ECO:0000313" key="11">
    <source>
        <dbReference type="Proteomes" id="UP000011885"/>
    </source>
</evidence>
<dbReference type="InterPro" id="IPR025662">
    <property type="entry name" value="Sigma_54_int_dom_ATP-bd_1"/>
</dbReference>
<evidence type="ECO:0000256" key="3">
    <source>
        <dbReference type="ARBA" id="ARBA00023015"/>
    </source>
</evidence>
<dbReference type="SUPFAM" id="SSF55785">
    <property type="entry name" value="PYP-like sensor domain (PAS domain)"/>
    <property type="match status" value="1"/>
</dbReference>
<dbReference type="InterPro" id="IPR025944">
    <property type="entry name" value="Sigma_54_int_dom_CS"/>
</dbReference>
<feature type="domain" description="PAS" evidence="9">
    <location>
        <begin position="26"/>
        <end position="49"/>
    </location>
</feature>
<dbReference type="Pfam" id="PF00158">
    <property type="entry name" value="Sigma54_activat"/>
    <property type="match status" value="1"/>
</dbReference>
<dbReference type="PROSITE" id="PS50046">
    <property type="entry name" value="PHYTOCHROME_2"/>
    <property type="match status" value="1"/>
</dbReference>
<evidence type="ECO:0000256" key="1">
    <source>
        <dbReference type="ARBA" id="ARBA00022741"/>
    </source>
</evidence>
<dbReference type="FunFam" id="3.40.50.300:FF:000006">
    <property type="entry name" value="DNA-binding transcriptional regulator NtrC"/>
    <property type="match status" value="1"/>
</dbReference>
<dbReference type="NCBIfam" id="TIGR00229">
    <property type="entry name" value="sensory_box"/>
    <property type="match status" value="1"/>
</dbReference>
<dbReference type="Gene3D" id="1.10.8.60">
    <property type="match status" value="1"/>
</dbReference>
<dbReference type="Gene3D" id="3.40.50.300">
    <property type="entry name" value="P-loop containing nucleotide triphosphate hydrolases"/>
    <property type="match status" value="1"/>
</dbReference>
<dbReference type="InterPro" id="IPR003018">
    <property type="entry name" value="GAF"/>
</dbReference>
<dbReference type="PANTHER" id="PTHR32071:SF117">
    <property type="entry name" value="PTS-DEPENDENT DIHYDROXYACETONE KINASE OPERON REGULATORY PROTEIN-RELATED"/>
    <property type="match status" value="1"/>
</dbReference>
<organism evidence="10 11">
    <name type="scientific">Rhodopirellula sallentina SM41</name>
    <dbReference type="NCBI Taxonomy" id="1263870"/>
    <lineage>
        <taxon>Bacteria</taxon>
        <taxon>Pseudomonadati</taxon>
        <taxon>Planctomycetota</taxon>
        <taxon>Planctomycetia</taxon>
        <taxon>Pirellulales</taxon>
        <taxon>Pirellulaceae</taxon>
        <taxon>Rhodopirellula</taxon>
    </lineage>
</organism>
<dbReference type="InterPro" id="IPR000014">
    <property type="entry name" value="PAS"/>
</dbReference>
<keyword evidence="1" id="KW-0547">Nucleotide-binding</keyword>
<dbReference type="SUPFAM" id="SSF55781">
    <property type="entry name" value="GAF domain-like"/>
    <property type="match status" value="1"/>
</dbReference>
<dbReference type="PROSITE" id="PS50045">
    <property type="entry name" value="SIGMA54_INTERACT_4"/>
    <property type="match status" value="1"/>
</dbReference>
<dbReference type="GO" id="GO:0005524">
    <property type="term" value="F:ATP binding"/>
    <property type="evidence" value="ECO:0007669"/>
    <property type="project" value="UniProtKB-KW"/>
</dbReference>
<keyword evidence="3" id="KW-0805">Transcription regulation</keyword>
<dbReference type="InterPro" id="IPR058031">
    <property type="entry name" value="AAA_lid_NorR"/>
</dbReference>
<dbReference type="SMART" id="SM00382">
    <property type="entry name" value="AAA"/>
    <property type="match status" value="1"/>
</dbReference>
<dbReference type="Pfam" id="PF01590">
    <property type="entry name" value="GAF"/>
    <property type="match status" value="1"/>
</dbReference>
<evidence type="ECO:0000259" key="7">
    <source>
        <dbReference type="PROSITE" id="PS50045"/>
    </source>
</evidence>
<dbReference type="InterPro" id="IPR035965">
    <property type="entry name" value="PAS-like_dom_sf"/>
</dbReference>
<dbReference type="PROSITE" id="PS50112">
    <property type="entry name" value="PAS"/>
    <property type="match status" value="1"/>
</dbReference>
<reference evidence="10 11" key="1">
    <citation type="journal article" date="2013" name="Mar. Genomics">
        <title>Expression of sulfatases in Rhodopirellula baltica and the diversity of sulfatases in the genus Rhodopirellula.</title>
        <authorList>
            <person name="Wegner C.E."/>
            <person name="Richter-Heitmann T."/>
            <person name="Klindworth A."/>
            <person name="Klockow C."/>
            <person name="Richter M."/>
            <person name="Achstetter T."/>
            <person name="Glockner F.O."/>
            <person name="Harder J."/>
        </authorList>
    </citation>
    <scope>NUCLEOTIDE SEQUENCE [LARGE SCALE GENOMIC DNA]</scope>
    <source>
        <strain evidence="10 11">SM41</strain>
    </source>
</reference>
<dbReference type="CDD" id="cd00130">
    <property type="entry name" value="PAS"/>
    <property type="match status" value="1"/>
</dbReference>
<dbReference type="InterPro" id="IPR002078">
    <property type="entry name" value="Sigma_54_int"/>
</dbReference>
<dbReference type="SMART" id="SM00065">
    <property type="entry name" value="GAF"/>
    <property type="match status" value="1"/>
</dbReference>
<sequence>MTSETFPKTVRSLFDCSPVSIYVARNDRVTYANPAFYQLVGRSSDEVIGAALQEIVWHVSSDRLSGPQPTPFGSRDALRFRVTIPQEDGSVLENEIIESRFGIELHDDDANDAFTFGMVVPSSHDPSQDQEHRDQLDFEKLLVELSACFVNVPSDEIDQRIDESLQSLVDFLGNDRSTFFEFSSDRSRILITNSVSTTGCDTFPVGDFPVSELPWFIEQFREGEFVFLRDVMEELPESADQERKYCRAHGIQSNVAVPLRVGGESLGGLTFAFMRQRCDWSREVIMRLNLIGEVFANALLRRKNENALRTALEENTRLRKQLEQDNLYLREKAELTHHYDRIVGHSDAITRVLANVEQVAPTDAPVLLTGETGTGKELIAQTLHELSPRKDRPMVVVNCASLPATLIESELFGRAAGAYTGAASAQIGRFELADGSTLFLDEIGELPLELQAKLLRVLQDGRFERLGTAKTISVDVRIIAATNRDLEVAMRENQFRSDLYHRINVFPIQVPPLRNRREDIPSLTWAFVETHGRKMGKSVKRIPRSAMQRLQEYTWPGNVRELSNTVERAMILCNSDTLNIEPPSSTRDVSSPSKTLKEAERDQILCVLRDTGWRIRGRGGAAERLDVKPTTLEARMSRLGIKRPNRE</sequence>
<dbReference type="GO" id="GO:0006355">
    <property type="term" value="P:regulation of DNA-templated transcription"/>
    <property type="evidence" value="ECO:0007669"/>
    <property type="project" value="InterPro"/>
</dbReference>
<dbReference type="PROSITE" id="PS00688">
    <property type="entry name" value="SIGMA54_INTERACT_3"/>
    <property type="match status" value="1"/>
</dbReference>
<dbReference type="CDD" id="cd00009">
    <property type="entry name" value="AAA"/>
    <property type="match status" value="1"/>
</dbReference>
<feature type="domain" description="Phytochrome chromophore attachment site" evidence="8">
    <location>
        <begin position="156"/>
        <end position="250"/>
    </location>
</feature>
<evidence type="ECO:0000259" key="9">
    <source>
        <dbReference type="PROSITE" id="PS50112"/>
    </source>
</evidence>
<evidence type="ECO:0000259" key="8">
    <source>
        <dbReference type="PROSITE" id="PS50046"/>
    </source>
</evidence>
<keyword evidence="5" id="KW-0010">Activator</keyword>
<dbReference type="InterPro" id="IPR029016">
    <property type="entry name" value="GAF-like_dom_sf"/>
</dbReference>
<dbReference type="Gene3D" id="3.30.450.20">
    <property type="entry name" value="PAS domain"/>
    <property type="match status" value="1"/>
</dbReference>
<dbReference type="PANTHER" id="PTHR32071">
    <property type="entry name" value="TRANSCRIPTIONAL REGULATORY PROTEIN"/>
    <property type="match status" value="1"/>
</dbReference>
<gene>
    <name evidence="10" type="ORF">RSSM_02717</name>
</gene>
<keyword evidence="4" id="KW-0238">DNA-binding</keyword>
<dbReference type="PROSITE" id="PS00675">
    <property type="entry name" value="SIGMA54_INTERACT_1"/>
    <property type="match status" value="1"/>
</dbReference>
<dbReference type="GO" id="GO:0003677">
    <property type="term" value="F:DNA binding"/>
    <property type="evidence" value="ECO:0007669"/>
    <property type="project" value="UniProtKB-KW"/>
</dbReference>
<protein>
    <submittedName>
        <fullName evidence="10">Transcriptional regulator, NifA subfamily, Fis Family</fullName>
    </submittedName>
</protein>
<dbReference type="InterPro" id="IPR016132">
    <property type="entry name" value="Phyto_chromo_attachment"/>
</dbReference>
<evidence type="ECO:0000313" key="10">
    <source>
        <dbReference type="EMBL" id="EMI55844.1"/>
    </source>
</evidence>
<dbReference type="Gene3D" id="3.30.450.40">
    <property type="match status" value="1"/>
</dbReference>
<accession>M5U3K7</accession>
<evidence type="ECO:0000256" key="2">
    <source>
        <dbReference type="ARBA" id="ARBA00022840"/>
    </source>
</evidence>
<dbReference type="Proteomes" id="UP000011885">
    <property type="component" value="Unassembled WGS sequence"/>
</dbReference>
<keyword evidence="11" id="KW-1185">Reference proteome</keyword>
<evidence type="ECO:0000256" key="5">
    <source>
        <dbReference type="ARBA" id="ARBA00023159"/>
    </source>
</evidence>
<evidence type="ECO:0000256" key="6">
    <source>
        <dbReference type="ARBA" id="ARBA00023163"/>
    </source>
</evidence>
<dbReference type="SMART" id="SM00091">
    <property type="entry name" value="PAS"/>
    <property type="match status" value="1"/>
</dbReference>
<dbReference type="Pfam" id="PF25601">
    <property type="entry name" value="AAA_lid_14"/>
    <property type="match status" value="1"/>
</dbReference>
<dbReference type="InterPro" id="IPR027417">
    <property type="entry name" value="P-loop_NTPase"/>
</dbReference>
<feature type="domain" description="Sigma-54 factor interaction" evidence="7">
    <location>
        <begin position="342"/>
        <end position="571"/>
    </location>
</feature>
<dbReference type="AlphaFoldDB" id="M5U3K7"/>
<name>M5U3K7_9BACT</name>
<dbReference type="PATRIC" id="fig|1263870.3.peg.2890"/>